<evidence type="ECO:0000256" key="1">
    <source>
        <dbReference type="SAM" id="Phobius"/>
    </source>
</evidence>
<proteinExistence type="predicted"/>
<evidence type="ECO:0000313" key="3">
    <source>
        <dbReference type="Proteomes" id="UP000002608"/>
    </source>
</evidence>
<keyword evidence="1" id="KW-1133">Transmembrane helix</keyword>
<gene>
    <name evidence="2" type="ordered locus">Spea_3656</name>
</gene>
<keyword evidence="1" id="KW-0812">Transmembrane</keyword>
<organism evidence="2 3">
    <name type="scientific">Shewanella pealeana (strain ATCC 700345 / ANG-SQ1)</name>
    <dbReference type="NCBI Taxonomy" id="398579"/>
    <lineage>
        <taxon>Bacteria</taxon>
        <taxon>Pseudomonadati</taxon>
        <taxon>Pseudomonadota</taxon>
        <taxon>Gammaproteobacteria</taxon>
        <taxon>Alteromonadales</taxon>
        <taxon>Shewanellaceae</taxon>
        <taxon>Shewanella</taxon>
    </lineage>
</organism>
<reference evidence="2 3" key="1">
    <citation type="submission" date="2007-10" db="EMBL/GenBank/DDBJ databases">
        <title>Complete sequence of Shewanella pealeana ATCC 700345.</title>
        <authorList>
            <consortium name="US DOE Joint Genome Institute"/>
            <person name="Copeland A."/>
            <person name="Lucas S."/>
            <person name="Lapidus A."/>
            <person name="Barry K."/>
            <person name="Glavina del Rio T."/>
            <person name="Dalin E."/>
            <person name="Tice H."/>
            <person name="Pitluck S."/>
            <person name="Chertkov O."/>
            <person name="Brettin T."/>
            <person name="Bruce D."/>
            <person name="Detter J.C."/>
            <person name="Han C."/>
            <person name="Schmutz J."/>
            <person name="Larimer F."/>
            <person name="Land M."/>
            <person name="Hauser L."/>
            <person name="Kyrpides N."/>
            <person name="Kim E."/>
            <person name="Zhao J.-S.Z."/>
            <person name="Manno D."/>
            <person name="Hawari J."/>
            <person name="Richardson P."/>
        </authorList>
    </citation>
    <scope>NUCLEOTIDE SEQUENCE [LARGE SCALE GENOMIC DNA]</scope>
    <source>
        <strain evidence="3">ATCC 700345 / ANG-SQ1</strain>
    </source>
</reference>
<dbReference type="STRING" id="398579.Spea_3656"/>
<evidence type="ECO:0000313" key="2">
    <source>
        <dbReference type="EMBL" id="ABV88967.1"/>
    </source>
</evidence>
<keyword evidence="1" id="KW-0472">Membrane</keyword>
<dbReference type="Proteomes" id="UP000002608">
    <property type="component" value="Chromosome"/>
</dbReference>
<dbReference type="KEGG" id="spl:Spea_3656"/>
<name>A8H8T0_SHEPA</name>
<feature type="transmembrane region" description="Helical" evidence="1">
    <location>
        <begin position="37"/>
        <end position="63"/>
    </location>
</feature>
<dbReference type="HOGENOM" id="CLU_2371212_0_0_6"/>
<dbReference type="EMBL" id="CP000851">
    <property type="protein sequence ID" value="ABV88967.1"/>
    <property type="molecule type" value="Genomic_DNA"/>
</dbReference>
<keyword evidence="3" id="KW-1185">Reference proteome</keyword>
<feature type="transmembrane region" description="Helical" evidence="1">
    <location>
        <begin position="75"/>
        <end position="94"/>
    </location>
</feature>
<protein>
    <submittedName>
        <fullName evidence="2">Uncharacterized protein</fullName>
    </submittedName>
</protein>
<sequence length="95" mass="11199">MRLFYAIANKLFAQVLASKNRRYNRLLILSVAIVRKFIQLVVFVVRFVFKLSLMLDIFSLCLFISEFNQYLGCQYFVFDGLVVFIALDVCFYAIF</sequence>
<dbReference type="AlphaFoldDB" id="A8H8T0"/>
<accession>A8H8T0</accession>